<feature type="domain" description="B12-binding" evidence="7">
    <location>
        <begin position="100"/>
        <end position="235"/>
    </location>
</feature>
<evidence type="ECO:0000256" key="4">
    <source>
        <dbReference type="ARBA" id="ARBA00023004"/>
    </source>
</evidence>
<dbReference type="InterPro" id="IPR006638">
    <property type="entry name" value="Elp3/MiaA/NifB-like_rSAM"/>
</dbReference>
<dbReference type="SFLD" id="SFLDG01082">
    <property type="entry name" value="B12-binding_domain_containing"/>
    <property type="match status" value="1"/>
</dbReference>
<keyword evidence="9" id="KW-1185">Reference proteome</keyword>
<accession>A0A3A8PR02</accession>
<dbReference type="NCBIfam" id="TIGR03975">
    <property type="entry name" value="rSAM_ocin_1"/>
    <property type="match status" value="1"/>
</dbReference>
<dbReference type="PANTHER" id="PTHR43409:SF7">
    <property type="entry name" value="BLL1977 PROTEIN"/>
    <property type="match status" value="1"/>
</dbReference>
<evidence type="ECO:0000256" key="2">
    <source>
        <dbReference type="ARBA" id="ARBA00022691"/>
    </source>
</evidence>
<keyword evidence="3" id="KW-0479">Metal-binding</keyword>
<name>A0A3A8PR02_9BACT</name>
<evidence type="ECO:0000313" key="9">
    <source>
        <dbReference type="Proteomes" id="UP000267003"/>
    </source>
</evidence>
<dbReference type="InterPro" id="IPR007197">
    <property type="entry name" value="rSAM"/>
</dbReference>
<evidence type="ECO:0000256" key="6">
    <source>
        <dbReference type="SAM" id="MobiDB-lite"/>
    </source>
</evidence>
<proteinExistence type="predicted"/>
<dbReference type="InterPro" id="IPR006158">
    <property type="entry name" value="Cobalamin-bd"/>
</dbReference>
<dbReference type="EMBL" id="RAWK01000209">
    <property type="protein sequence ID" value="RKH58458.1"/>
    <property type="molecule type" value="Genomic_DNA"/>
</dbReference>
<evidence type="ECO:0000256" key="1">
    <source>
        <dbReference type="ARBA" id="ARBA00001966"/>
    </source>
</evidence>
<dbReference type="InterPro" id="IPR023984">
    <property type="entry name" value="rSAM_ocin_1"/>
</dbReference>
<dbReference type="Pfam" id="PF04055">
    <property type="entry name" value="Radical_SAM"/>
    <property type="match status" value="1"/>
</dbReference>
<reference evidence="9" key="1">
    <citation type="submission" date="2018-09" db="EMBL/GenBank/DDBJ databases">
        <authorList>
            <person name="Livingstone P.G."/>
            <person name="Whitworth D.E."/>
        </authorList>
    </citation>
    <scope>NUCLEOTIDE SEQUENCE [LARGE SCALE GENOMIC DNA]</scope>
    <source>
        <strain evidence="9">AB050A</strain>
    </source>
</reference>
<dbReference type="InterPro" id="IPR058240">
    <property type="entry name" value="rSAM_sf"/>
</dbReference>
<dbReference type="PROSITE" id="PS51332">
    <property type="entry name" value="B12_BINDING"/>
    <property type="match status" value="1"/>
</dbReference>
<keyword evidence="5" id="KW-0411">Iron-sulfur</keyword>
<dbReference type="GO" id="GO:0005829">
    <property type="term" value="C:cytosol"/>
    <property type="evidence" value="ECO:0007669"/>
    <property type="project" value="TreeGrafter"/>
</dbReference>
<gene>
    <name evidence="8" type="ORF">D7W81_29035</name>
</gene>
<evidence type="ECO:0000256" key="3">
    <source>
        <dbReference type="ARBA" id="ARBA00022723"/>
    </source>
</evidence>
<dbReference type="AlphaFoldDB" id="A0A3A8PR02"/>
<keyword evidence="2" id="KW-0949">S-adenosyl-L-methionine</keyword>
<feature type="region of interest" description="Disordered" evidence="6">
    <location>
        <begin position="648"/>
        <end position="676"/>
    </location>
</feature>
<dbReference type="GO" id="GO:0046872">
    <property type="term" value="F:metal ion binding"/>
    <property type="evidence" value="ECO:0007669"/>
    <property type="project" value="UniProtKB-KW"/>
</dbReference>
<evidence type="ECO:0000259" key="7">
    <source>
        <dbReference type="PROSITE" id="PS51332"/>
    </source>
</evidence>
<protein>
    <submittedName>
        <fullName evidence="8">RiPP maturation radical SAM protein 1</fullName>
    </submittedName>
</protein>
<comment type="caution">
    <text evidence="8">The sequence shown here is derived from an EMBL/GenBank/DDBJ whole genome shotgun (WGS) entry which is preliminary data.</text>
</comment>
<organism evidence="8 9">
    <name type="scientific">Corallococcus aberystwythensis</name>
    <dbReference type="NCBI Taxonomy" id="2316722"/>
    <lineage>
        <taxon>Bacteria</taxon>
        <taxon>Pseudomonadati</taxon>
        <taxon>Myxococcota</taxon>
        <taxon>Myxococcia</taxon>
        <taxon>Myxococcales</taxon>
        <taxon>Cystobacterineae</taxon>
        <taxon>Myxococcaceae</taxon>
        <taxon>Corallococcus</taxon>
    </lineage>
</organism>
<dbReference type="GO" id="GO:0031419">
    <property type="term" value="F:cobalamin binding"/>
    <property type="evidence" value="ECO:0007669"/>
    <property type="project" value="InterPro"/>
</dbReference>
<feature type="compositionally biased region" description="Basic and acidic residues" evidence="6">
    <location>
        <begin position="651"/>
        <end position="660"/>
    </location>
</feature>
<dbReference type="GO" id="GO:0003824">
    <property type="term" value="F:catalytic activity"/>
    <property type="evidence" value="ECO:0007669"/>
    <property type="project" value="InterPro"/>
</dbReference>
<dbReference type="PANTHER" id="PTHR43409">
    <property type="entry name" value="ANAEROBIC MAGNESIUM-PROTOPORPHYRIN IX MONOMETHYL ESTER CYCLASE-RELATED"/>
    <property type="match status" value="1"/>
</dbReference>
<evidence type="ECO:0000256" key="5">
    <source>
        <dbReference type="ARBA" id="ARBA00023014"/>
    </source>
</evidence>
<dbReference type="Gene3D" id="3.80.30.20">
    <property type="entry name" value="tm_1862 like domain"/>
    <property type="match status" value="1"/>
</dbReference>
<dbReference type="InterPro" id="IPR023404">
    <property type="entry name" value="rSAM_horseshoe"/>
</dbReference>
<dbReference type="InterPro" id="IPR051198">
    <property type="entry name" value="BchE-like"/>
</dbReference>
<dbReference type="SFLD" id="SFLDF00324">
    <property type="entry name" value="bacteriocin_maturation"/>
    <property type="match status" value="1"/>
</dbReference>
<dbReference type="Gene3D" id="3.40.50.280">
    <property type="entry name" value="Cobalamin-binding domain"/>
    <property type="match status" value="1"/>
</dbReference>
<sequence>MDSVYSELIESSEESMRVALIALPWSAYQRPSAALGALAAYVRQHEPGFEVATCSAFLDMAVTLGTSLYDGISLDAYELGELLYTPQLYPERREAVREYFVQSLTARAGAWRLDNVDRFPVALFGEHPTYEHIFDRILATLDGHLDTLAASLAGRYDVVALTTSFGQLFANLSLARRLKALAPEVRVVLGGSTVSAQVGPSLLKEYPFLDYVIQGEGEQPFLALLRKLAYGTGDLFGMKGLLTPKSAEHVASGAALWEVGNMDELPYPDYDEYASKAEQHGVMWLLSIEGSRGCWWDRTKRSGNPKNTCYFCNLNVQWNGYREKSNPRLVDEIDSLSERYGNTGIFFLDNIIRVKGMTELAEGIRATNRDYALFYEMRANAHPYEIMRLWEAGVKFVQFGIEGLSTSYLRRVGKGTTVIQNLQAMKVCHELDIRNYANLITHFPGTEEAEVAETVQNLLSYAICYEPLDLSPYRLGRGSTLDALRAQFPVENIRNADCYKVGLPAEVYERIALFDLSFDLRTGTSDWSAVVEACEVWMRAYELARGSQYRHVMTYLDGGTFLRVYDGRSGMPRTLLLRGVERDLYLYCTEIRQRQEIDEVFVETGRASRAQVEQVLAHWLEERILFREGERYLSVAPAFTPQMAAKRMHTLHSEDQERRERRQAKRASEDVAVAAS</sequence>
<dbReference type="GO" id="GO:0051536">
    <property type="term" value="F:iron-sulfur cluster binding"/>
    <property type="evidence" value="ECO:0007669"/>
    <property type="project" value="UniProtKB-KW"/>
</dbReference>
<evidence type="ECO:0000313" key="8">
    <source>
        <dbReference type="EMBL" id="RKH58458.1"/>
    </source>
</evidence>
<keyword evidence="4" id="KW-0408">Iron</keyword>
<dbReference type="Proteomes" id="UP000267003">
    <property type="component" value="Unassembled WGS sequence"/>
</dbReference>
<dbReference type="SMART" id="SM00729">
    <property type="entry name" value="Elp3"/>
    <property type="match status" value="1"/>
</dbReference>
<dbReference type="SUPFAM" id="SSF102114">
    <property type="entry name" value="Radical SAM enzymes"/>
    <property type="match status" value="1"/>
</dbReference>
<dbReference type="SFLD" id="SFLDS00029">
    <property type="entry name" value="Radical_SAM"/>
    <property type="match status" value="1"/>
</dbReference>
<comment type="cofactor">
    <cofactor evidence="1">
        <name>[4Fe-4S] cluster</name>
        <dbReference type="ChEBI" id="CHEBI:49883"/>
    </cofactor>
</comment>